<dbReference type="InterPro" id="IPR046496">
    <property type="entry name" value="DUF6589"/>
</dbReference>
<comment type="caution">
    <text evidence="3">The sequence shown here is derived from an EMBL/GenBank/DDBJ whole genome shotgun (WGS) entry which is preliminary data.</text>
</comment>
<evidence type="ECO:0000256" key="1">
    <source>
        <dbReference type="SAM" id="MobiDB-lite"/>
    </source>
</evidence>
<protein>
    <recommendedName>
        <fullName evidence="2">DUF6589 domain-containing protein</fullName>
    </recommendedName>
</protein>
<evidence type="ECO:0000259" key="2">
    <source>
        <dbReference type="Pfam" id="PF20231"/>
    </source>
</evidence>
<dbReference type="Pfam" id="PF20231">
    <property type="entry name" value="DUF6589"/>
    <property type="match status" value="1"/>
</dbReference>
<dbReference type="AlphaFoldDB" id="A0A7C8RQ36"/>
<feature type="compositionally biased region" description="Acidic residues" evidence="1">
    <location>
        <begin position="821"/>
        <end position="842"/>
    </location>
</feature>
<gene>
    <name evidence="3" type="ORF">TWF970_000272</name>
</gene>
<dbReference type="Proteomes" id="UP000474640">
    <property type="component" value="Unassembled WGS sequence"/>
</dbReference>
<reference evidence="3 4" key="1">
    <citation type="submission" date="2020-01" db="EMBL/GenBank/DDBJ databases">
        <authorList>
            <person name="Palmer J.M."/>
        </authorList>
    </citation>
    <scope>NUCLEOTIDE SEQUENCE [LARGE SCALE GENOMIC DNA]</scope>
    <source>
        <strain evidence="3 4">TWF970</strain>
    </source>
</reference>
<evidence type="ECO:0000313" key="3">
    <source>
        <dbReference type="EMBL" id="KAF3291019.1"/>
    </source>
</evidence>
<feature type="domain" description="DUF6589" evidence="2">
    <location>
        <begin position="338"/>
        <end position="744"/>
    </location>
</feature>
<evidence type="ECO:0000313" key="4">
    <source>
        <dbReference type="Proteomes" id="UP000474640"/>
    </source>
</evidence>
<sequence>MDNPSRCSGGRPTKTQIRKTTQQLQAEKLRVGRVTQVLDAIAAAGYSGIGSFLVDFLTPAERSTENSRFTTAQTNFLTRGGFVKVMNLALDDERCFNRNLKSENCPVNFLTRWCTDYVQEEATSFAYMKGTPVRRSQPTPSVEPHDIFSFEECANGLEKHKAPFLWSILSSLTIRTTRVLSDKDMAGFGGGDAPPASRMSAAVAFSILAYTSNPQISGLQSTMTIYLGAYRVPKKAMDVLHRMGMVASASQRLILLGELAKAEEGSLRLLANSAPCGVSVDNVDSQVAKRGSDQSAVLKSYLEHSCTGFVFKLRHIPQDYSAMSYLPDTLLTRGARLALTIEDMVPSNASWEYLREAIRYHLYSALDNRLGPFNFTKQQKENFRISKKYCFQCSNEPVSIKNFALLPFNQGEVKGTRAFLEHIQEKEMGFEPGALLNGIIPISADQLGLQRVQTNKIQSQWDFRGRRFDHYLPWPAPFHWRLNVTSTYLRLHGLATEESGDTCDTANSNPSSLAFANLTLRHGNLRKDLHNQERFISLALDGHILALATATCDKNNPTDIRGLLETCADKYQFVKNLVDKMTDQVYLKHIRELESLPDAQRDHTQESGLLLIFHGIMVRDLFRVIRAGDTGRLLLLAELFIPFFSGSGMNNYLYEFMDFKAATTKEYSSVLLDILKQNWLLNPSGLPGKFMAIDEFTEYIVRMLKDIYGINLTDKTENHRRFVISRLVVCLSRIKEELESVSGSSGGRSGHTSHPATQDVFRVASSLDGLYKTFRGRGRPQNLNIMDIGLKKLSQERIWKILMKNTLSEEDREKYFGSVDDPMDEWLEDDEGNGLEIDGEYN</sequence>
<name>A0A7C8RQ36_ORBOL</name>
<proteinExistence type="predicted"/>
<dbReference type="OrthoDB" id="5427212at2759"/>
<organism evidence="3 4">
    <name type="scientific">Orbilia oligospora</name>
    <name type="common">Nematode-trapping fungus</name>
    <name type="synonym">Arthrobotrys oligospora</name>
    <dbReference type="NCBI Taxonomy" id="2813651"/>
    <lineage>
        <taxon>Eukaryota</taxon>
        <taxon>Fungi</taxon>
        <taxon>Dikarya</taxon>
        <taxon>Ascomycota</taxon>
        <taxon>Pezizomycotina</taxon>
        <taxon>Orbiliomycetes</taxon>
        <taxon>Orbiliales</taxon>
        <taxon>Orbiliaceae</taxon>
        <taxon>Orbilia</taxon>
    </lineage>
</organism>
<accession>A0A7C8RQ36</accession>
<feature type="region of interest" description="Disordered" evidence="1">
    <location>
        <begin position="819"/>
        <end position="842"/>
    </location>
</feature>
<dbReference type="EMBL" id="JAABOJ010000001">
    <property type="protein sequence ID" value="KAF3291019.1"/>
    <property type="molecule type" value="Genomic_DNA"/>
</dbReference>